<feature type="transmembrane region" description="Helical" evidence="1">
    <location>
        <begin position="149"/>
        <end position="173"/>
    </location>
</feature>
<reference evidence="3" key="2">
    <citation type="submission" date="2015-01" db="EMBL/GenBank/DDBJ databases">
        <title>Evolutionary Origins and Diversification of the Mycorrhizal Mutualists.</title>
        <authorList>
            <consortium name="DOE Joint Genome Institute"/>
            <consortium name="Mycorrhizal Genomics Consortium"/>
            <person name="Kohler A."/>
            <person name="Kuo A."/>
            <person name="Nagy L.G."/>
            <person name="Floudas D."/>
            <person name="Copeland A."/>
            <person name="Barry K.W."/>
            <person name="Cichocki N."/>
            <person name="Veneault-Fourrey C."/>
            <person name="LaButti K."/>
            <person name="Lindquist E.A."/>
            <person name="Lipzen A."/>
            <person name="Lundell T."/>
            <person name="Morin E."/>
            <person name="Murat C."/>
            <person name="Riley R."/>
            <person name="Ohm R."/>
            <person name="Sun H."/>
            <person name="Tunlid A."/>
            <person name="Henrissat B."/>
            <person name="Grigoriev I.V."/>
            <person name="Hibbett D.S."/>
            <person name="Martin F."/>
        </authorList>
    </citation>
    <scope>NUCLEOTIDE SEQUENCE [LARGE SCALE GENOMIC DNA]</scope>
    <source>
        <strain evidence="3">ATCC 200175</strain>
    </source>
</reference>
<feature type="transmembrane region" description="Helical" evidence="1">
    <location>
        <begin position="299"/>
        <end position="322"/>
    </location>
</feature>
<keyword evidence="1" id="KW-0812">Transmembrane</keyword>
<keyword evidence="1" id="KW-0472">Membrane</keyword>
<reference evidence="2 3" key="1">
    <citation type="submission" date="2014-06" db="EMBL/GenBank/DDBJ databases">
        <authorList>
            <consortium name="DOE Joint Genome Institute"/>
            <person name="Kuo A."/>
            <person name="Kohler A."/>
            <person name="Nagy L.G."/>
            <person name="Floudas D."/>
            <person name="Copeland A."/>
            <person name="Barry K.W."/>
            <person name="Cichocki N."/>
            <person name="Veneault-Fourrey C."/>
            <person name="LaButti K."/>
            <person name="Lindquist E.A."/>
            <person name="Lipzen A."/>
            <person name="Lundell T."/>
            <person name="Morin E."/>
            <person name="Murat C."/>
            <person name="Sun H."/>
            <person name="Tunlid A."/>
            <person name="Henrissat B."/>
            <person name="Grigoriev I.V."/>
            <person name="Hibbett D.S."/>
            <person name="Martin F."/>
            <person name="Nordberg H.P."/>
            <person name="Cantor M.N."/>
            <person name="Hua S.X."/>
        </authorList>
    </citation>
    <scope>NUCLEOTIDE SEQUENCE [LARGE SCALE GENOMIC DNA]</scope>
    <source>
        <strain evidence="2 3">ATCC 200175</strain>
    </source>
</reference>
<feature type="transmembrane region" description="Helical" evidence="1">
    <location>
        <begin position="125"/>
        <end position="143"/>
    </location>
</feature>
<dbReference type="HOGENOM" id="CLU_022883_6_1_1"/>
<dbReference type="PANTHER" id="PTHR35043:SF7">
    <property type="entry name" value="TRANSCRIPTION FACTOR DOMAIN-CONTAINING PROTEIN"/>
    <property type="match status" value="1"/>
</dbReference>
<evidence type="ECO:0000313" key="3">
    <source>
        <dbReference type="Proteomes" id="UP000053647"/>
    </source>
</evidence>
<feature type="non-terminal residue" evidence="2">
    <location>
        <position position="1"/>
    </location>
</feature>
<feature type="transmembrane region" description="Helical" evidence="1">
    <location>
        <begin position="265"/>
        <end position="287"/>
    </location>
</feature>
<feature type="transmembrane region" description="Helical" evidence="1">
    <location>
        <begin position="233"/>
        <end position="253"/>
    </location>
</feature>
<dbReference type="EMBL" id="KN819407">
    <property type="protein sequence ID" value="KIJ10404.1"/>
    <property type="molecule type" value="Genomic_DNA"/>
</dbReference>
<feature type="non-terminal residue" evidence="2">
    <location>
        <position position="344"/>
    </location>
</feature>
<organism evidence="2 3">
    <name type="scientific">Paxillus involutus ATCC 200175</name>
    <dbReference type="NCBI Taxonomy" id="664439"/>
    <lineage>
        <taxon>Eukaryota</taxon>
        <taxon>Fungi</taxon>
        <taxon>Dikarya</taxon>
        <taxon>Basidiomycota</taxon>
        <taxon>Agaricomycotina</taxon>
        <taxon>Agaricomycetes</taxon>
        <taxon>Agaricomycetidae</taxon>
        <taxon>Boletales</taxon>
        <taxon>Paxilineae</taxon>
        <taxon>Paxillaceae</taxon>
        <taxon>Paxillus</taxon>
    </lineage>
</organism>
<gene>
    <name evidence="2" type="ORF">PAXINDRAFT_86139</name>
</gene>
<name>A0A0C9SRF0_PAXIN</name>
<evidence type="ECO:0000313" key="2">
    <source>
        <dbReference type="EMBL" id="KIJ10404.1"/>
    </source>
</evidence>
<evidence type="ECO:0000256" key="1">
    <source>
        <dbReference type="SAM" id="Phobius"/>
    </source>
</evidence>
<feature type="transmembrane region" description="Helical" evidence="1">
    <location>
        <begin position="32"/>
        <end position="55"/>
    </location>
</feature>
<keyword evidence="3" id="KW-1185">Reference proteome</keyword>
<protein>
    <submittedName>
        <fullName evidence="2">Uncharacterized protein</fullName>
    </submittedName>
</protein>
<dbReference type="Proteomes" id="UP000053647">
    <property type="component" value="Unassembled WGS sequence"/>
</dbReference>
<dbReference type="PANTHER" id="PTHR35043">
    <property type="entry name" value="TRANSCRIPTION FACTOR DOMAIN-CONTAINING PROTEIN"/>
    <property type="match status" value="1"/>
</dbReference>
<sequence length="344" mass="38527">SILATCALTMLVCVWNATYPNIMPAKRWYTVALYRGVLGIMALLAPELTTVRAFLHPDEMRNASDEQWTRTHGFFALMGGFVIQDGPQQKTLRPCNDLQYLRDEIVVNPEIMKEEMSNKSKCDGLGNALLVVQLLWFILQVVARASNHLAITLLEINTLALAALSPPLFFFWWSKPMAAACPHIFYLKDVPETSSTEILPHHQENAITVSPKRGWWDETIGGALDDDVDKDGLYSFGAFFIVWVIFGGLHLIAWNFQFPTQAERIIWRVASLTLVTAPCIVFLGLVLGKTVARDDDVPGVITTIMFIIGVVARFVLLVLMLASLRDLPSSTYQTVSWTSYVPHL</sequence>
<proteinExistence type="predicted"/>
<dbReference type="AlphaFoldDB" id="A0A0C9SRF0"/>
<accession>A0A0C9SRF0</accession>
<dbReference type="OrthoDB" id="9451547at2759"/>
<keyword evidence="1" id="KW-1133">Transmembrane helix</keyword>